<evidence type="ECO:0000313" key="3">
    <source>
        <dbReference type="EMBL" id="EUJ33686.1"/>
    </source>
</evidence>
<gene>
    <name evidence="3" type="ORF">MFLO_00510</name>
</gene>
<dbReference type="Proteomes" id="UP000019249">
    <property type="component" value="Unassembled WGS sequence"/>
</dbReference>
<keyword evidence="1" id="KW-0808">Transferase</keyword>
<keyword evidence="4" id="KW-1185">Reference proteome</keyword>
<dbReference type="InterPro" id="IPR000182">
    <property type="entry name" value="GNAT_dom"/>
</dbReference>
<protein>
    <submittedName>
        <fullName evidence="3">GCN5-related N-acetyltransferase</fullName>
    </submittedName>
</protein>
<reference evidence="3 4" key="1">
    <citation type="journal article" date="2014" name="Int. J. Syst. Evol. Microbiol.">
        <title>Listeria floridensis sp. nov., Listeria aquatica sp. nov., Listeria cornellensis sp. nov., Listeria riparia sp. nov. and Listeria grandensis sp. nov., from agricultural and natural environments.</title>
        <authorList>
            <person name="den Bakker H.C."/>
            <person name="Warchocki S."/>
            <person name="Wright E.M."/>
            <person name="Allred A.F."/>
            <person name="Ahlstrom C."/>
            <person name="Manuel C.S."/>
            <person name="Stasiewicz M.J."/>
            <person name="Burrell A."/>
            <person name="Roof S."/>
            <person name="Strawn L."/>
            <person name="Fortes E.D."/>
            <person name="Nightingale K.K."/>
            <person name="Kephart D."/>
            <person name="Wiedmann M."/>
        </authorList>
    </citation>
    <scope>NUCLEOTIDE SEQUENCE [LARGE SCALE GENOMIC DNA]</scope>
    <source>
        <strain evidence="3 4">FSL S10-1187</strain>
    </source>
</reference>
<dbReference type="Pfam" id="PF00583">
    <property type="entry name" value="Acetyltransf_1"/>
    <property type="match status" value="1"/>
</dbReference>
<dbReference type="PROSITE" id="PS51186">
    <property type="entry name" value="GNAT"/>
    <property type="match status" value="1"/>
</dbReference>
<dbReference type="Gene3D" id="3.40.630.30">
    <property type="match status" value="1"/>
</dbReference>
<organism evidence="3 4">
    <name type="scientific">Listeria floridensis FSL S10-1187</name>
    <dbReference type="NCBI Taxonomy" id="1265817"/>
    <lineage>
        <taxon>Bacteria</taxon>
        <taxon>Bacillati</taxon>
        <taxon>Bacillota</taxon>
        <taxon>Bacilli</taxon>
        <taxon>Bacillales</taxon>
        <taxon>Listeriaceae</taxon>
        <taxon>Listeria</taxon>
    </lineage>
</organism>
<evidence type="ECO:0000256" key="1">
    <source>
        <dbReference type="ARBA" id="ARBA00022679"/>
    </source>
</evidence>
<name>A0ABN0RIN7_9LIST</name>
<dbReference type="InterPro" id="IPR016181">
    <property type="entry name" value="Acyl_CoA_acyltransferase"/>
</dbReference>
<evidence type="ECO:0000313" key="4">
    <source>
        <dbReference type="Proteomes" id="UP000019249"/>
    </source>
</evidence>
<evidence type="ECO:0000259" key="2">
    <source>
        <dbReference type="PROSITE" id="PS51186"/>
    </source>
</evidence>
<dbReference type="PANTHER" id="PTHR13947:SF37">
    <property type="entry name" value="LD18367P"/>
    <property type="match status" value="1"/>
</dbReference>
<dbReference type="RefSeq" id="WP_036095547.1">
    <property type="nucleotide sequence ID" value="NZ_AODF01000001.1"/>
</dbReference>
<feature type="domain" description="N-acetyltransferase" evidence="2">
    <location>
        <begin position="1"/>
        <end position="160"/>
    </location>
</feature>
<dbReference type="PANTHER" id="PTHR13947">
    <property type="entry name" value="GNAT FAMILY N-ACETYLTRANSFERASE"/>
    <property type="match status" value="1"/>
</dbReference>
<dbReference type="SUPFAM" id="SSF55729">
    <property type="entry name" value="Acyl-CoA N-acyltransferases (Nat)"/>
    <property type="match status" value="1"/>
</dbReference>
<comment type="caution">
    <text evidence="3">The sequence shown here is derived from an EMBL/GenBank/DDBJ whole genome shotgun (WGS) entry which is preliminary data.</text>
</comment>
<sequence>MEIKSYQAEYQKQITQLVLGIQQEEFGVEITLSDQPDLADIPSYYSGAKGHFWIALEGNKVIGTIAVIFLSDGNVAIRKLFTDPLYRGKKYQTGLGLLQTLEKFCAEQGKTRIYLGTTALFKAAHRFYEKNGYEEINQADLPVDFDVMAVDSKFYRKNLN</sequence>
<dbReference type="EMBL" id="AODF01000001">
    <property type="protein sequence ID" value="EUJ33686.1"/>
    <property type="molecule type" value="Genomic_DNA"/>
</dbReference>
<dbReference type="InterPro" id="IPR050769">
    <property type="entry name" value="NAT_camello-type"/>
</dbReference>
<dbReference type="CDD" id="cd04301">
    <property type="entry name" value="NAT_SF"/>
    <property type="match status" value="1"/>
</dbReference>
<accession>A0ABN0RIN7</accession>
<proteinExistence type="predicted"/>